<feature type="disulfide bond" evidence="17">
    <location>
        <begin position="214"/>
        <end position="380"/>
    </location>
</feature>
<dbReference type="InterPro" id="IPR012163">
    <property type="entry name" value="Sialyl_trans"/>
</dbReference>
<proteinExistence type="inferred from homology"/>
<dbReference type="Gene3D" id="3.90.1480.20">
    <property type="entry name" value="Glycosyl transferase family 29"/>
    <property type="match status" value="1"/>
</dbReference>
<comment type="pathway">
    <text evidence="2">Protein modification; protein glycosylation.</text>
</comment>
<evidence type="ECO:0000256" key="4">
    <source>
        <dbReference type="ARBA" id="ARBA00022676"/>
    </source>
</evidence>
<evidence type="ECO:0000256" key="19">
    <source>
        <dbReference type="SAM" id="Phobius"/>
    </source>
</evidence>
<evidence type="ECO:0000256" key="16">
    <source>
        <dbReference type="ARBA" id="ARBA00052285"/>
    </source>
</evidence>
<dbReference type="Proteomes" id="UP001557470">
    <property type="component" value="Unassembled WGS sequence"/>
</dbReference>
<dbReference type="EC" id="2.4.3.3" evidence="14"/>
<evidence type="ECO:0000256" key="13">
    <source>
        <dbReference type="ARBA" id="ARBA00036348"/>
    </source>
</evidence>
<keyword evidence="9" id="KW-0333">Golgi apparatus</keyword>
<feature type="transmembrane region" description="Helical" evidence="19">
    <location>
        <begin position="21"/>
        <end position="39"/>
    </location>
</feature>
<evidence type="ECO:0000256" key="14">
    <source>
        <dbReference type="ARBA" id="ARBA00039109"/>
    </source>
</evidence>
<name>A0ABD0W2L7_UMBPY</name>
<evidence type="ECO:0000256" key="15">
    <source>
        <dbReference type="ARBA" id="ARBA00050664"/>
    </source>
</evidence>
<evidence type="ECO:0000313" key="20">
    <source>
        <dbReference type="EMBL" id="KAL0964860.1"/>
    </source>
</evidence>
<dbReference type="EMBL" id="JAGEUA010000010">
    <property type="protein sequence ID" value="KAL0964860.1"/>
    <property type="molecule type" value="Genomic_DNA"/>
</dbReference>
<gene>
    <name evidence="20" type="ORF">UPYG_G00330020</name>
</gene>
<dbReference type="PANTHER" id="PTHR45941:SF4">
    <property type="entry name" value="ST6 N-ACETYLGALACTOSAMINIDE ALPHA-2,6-SIALYLTRANSFERASE 2"/>
    <property type="match status" value="1"/>
</dbReference>
<dbReference type="InterPro" id="IPR001675">
    <property type="entry name" value="Glyco_trans_29"/>
</dbReference>
<evidence type="ECO:0000256" key="10">
    <source>
        <dbReference type="ARBA" id="ARBA00023136"/>
    </source>
</evidence>
<evidence type="ECO:0000313" key="21">
    <source>
        <dbReference type="Proteomes" id="UP001557470"/>
    </source>
</evidence>
<evidence type="ECO:0000256" key="9">
    <source>
        <dbReference type="ARBA" id="ARBA00023034"/>
    </source>
</evidence>
<keyword evidence="8 19" id="KW-1133">Transmembrane helix</keyword>
<reference evidence="20 21" key="1">
    <citation type="submission" date="2024-06" db="EMBL/GenBank/DDBJ databases">
        <authorList>
            <person name="Pan Q."/>
            <person name="Wen M."/>
            <person name="Jouanno E."/>
            <person name="Zahm M."/>
            <person name="Klopp C."/>
            <person name="Cabau C."/>
            <person name="Louis A."/>
            <person name="Berthelot C."/>
            <person name="Parey E."/>
            <person name="Roest Crollius H."/>
            <person name="Montfort J."/>
            <person name="Robinson-Rechavi M."/>
            <person name="Bouchez O."/>
            <person name="Lampietro C."/>
            <person name="Lopez Roques C."/>
            <person name="Donnadieu C."/>
            <person name="Postlethwait J."/>
            <person name="Bobe J."/>
            <person name="Verreycken H."/>
            <person name="Guiguen Y."/>
        </authorList>
    </citation>
    <scope>NUCLEOTIDE SEQUENCE [LARGE SCALE GENOMIC DNA]</scope>
    <source>
        <strain evidence="20">Up_M1</strain>
        <tissue evidence="20">Testis</tissue>
    </source>
</reference>
<evidence type="ECO:0000256" key="1">
    <source>
        <dbReference type="ARBA" id="ARBA00004323"/>
    </source>
</evidence>
<comment type="similarity">
    <text evidence="3">Belongs to the glycosyltransferase 29 family.</text>
</comment>
<dbReference type="GO" id="GO:0000139">
    <property type="term" value="C:Golgi membrane"/>
    <property type="evidence" value="ECO:0007669"/>
    <property type="project" value="UniProtKB-SubCell"/>
</dbReference>
<evidence type="ECO:0000256" key="11">
    <source>
        <dbReference type="ARBA" id="ARBA00023157"/>
    </source>
</evidence>
<keyword evidence="5" id="KW-0808">Transferase</keyword>
<evidence type="ECO:0000256" key="5">
    <source>
        <dbReference type="ARBA" id="ARBA00022679"/>
    </source>
</evidence>
<keyword evidence="4" id="KW-0328">Glycosyltransferase</keyword>
<evidence type="ECO:0000256" key="6">
    <source>
        <dbReference type="ARBA" id="ARBA00022692"/>
    </source>
</evidence>
<comment type="catalytic activity">
    <reaction evidence="16">
        <text>a 3-O-[N-acetyl-alpha-D-galactosaminyl]-L-threonyl-[protein] + CMP-N-acetyl-beta-neuraminate = a 3-O-[N-acetyl-alpha-neuraminosyl-(2-&gt;6)-N-acetyl-alpha-D-galactosaminyl]-L-threonyl-[protein] + CMP + H(+)</text>
        <dbReference type="Rhea" id="RHEA:81643"/>
        <dbReference type="Rhea" id="RHEA-COMP:11689"/>
        <dbReference type="Rhea" id="RHEA-COMP:19720"/>
        <dbReference type="ChEBI" id="CHEBI:15378"/>
        <dbReference type="ChEBI" id="CHEBI:57812"/>
        <dbReference type="ChEBI" id="CHEBI:60377"/>
        <dbReference type="ChEBI" id="CHEBI:87075"/>
        <dbReference type="ChEBI" id="CHEBI:231970"/>
    </reaction>
    <physiologicalReaction direction="left-to-right" evidence="16">
        <dbReference type="Rhea" id="RHEA:81644"/>
    </physiologicalReaction>
</comment>
<keyword evidence="10 19" id="KW-0472">Membrane</keyword>
<dbReference type="PIRSF" id="PIRSF005557">
    <property type="entry name" value="Sialyl_trans"/>
    <property type="match status" value="1"/>
</dbReference>
<evidence type="ECO:0000256" key="8">
    <source>
        <dbReference type="ARBA" id="ARBA00022989"/>
    </source>
</evidence>
<comment type="subcellular location">
    <subcellularLocation>
        <location evidence="1">Golgi apparatus membrane</location>
        <topology evidence="1">Single-pass type II membrane protein</topology>
    </subcellularLocation>
</comment>
<dbReference type="FunFam" id="3.90.1480.20:FF:000015">
    <property type="entry name" value="Lactosylceramide alpha-2,3-sialyltransferase"/>
    <property type="match status" value="1"/>
</dbReference>
<organism evidence="20 21">
    <name type="scientific">Umbra pygmaea</name>
    <name type="common">Eastern mudminnow</name>
    <dbReference type="NCBI Taxonomy" id="75934"/>
    <lineage>
        <taxon>Eukaryota</taxon>
        <taxon>Metazoa</taxon>
        <taxon>Chordata</taxon>
        <taxon>Craniata</taxon>
        <taxon>Vertebrata</taxon>
        <taxon>Euteleostomi</taxon>
        <taxon>Actinopterygii</taxon>
        <taxon>Neopterygii</taxon>
        <taxon>Teleostei</taxon>
        <taxon>Protacanthopterygii</taxon>
        <taxon>Esociformes</taxon>
        <taxon>Umbridae</taxon>
        <taxon>Umbra</taxon>
    </lineage>
</organism>
<dbReference type="AlphaFoldDB" id="A0ABD0W2L7"/>
<comment type="caution">
    <text evidence="20">The sequence shown here is derived from an EMBL/GenBank/DDBJ whole genome shotgun (WGS) entry which is preliminary data.</text>
</comment>
<feature type="region of interest" description="Disordered" evidence="18">
    <location>
        <begin position="67"/>
        <end position="111"/>
    </location>
</feature>
<dbReference type="PANTHER" id="PTHR45941">
    <property type="entry name" value="ALPHA-N-ACETYLGALACTOSAMINIDE ALPHA-2,6-SIALYLTRANSFERASE 2-LIKE-RELATED"/>
    <property type="match status" value="1"/>
</dbReference>
<keyword evidence="6 19" id="KW-0812">Transmembrane</keyword>
<keyword evidence="21" id="KW-1185">Reference proteome</keyword>
<evidence type="ECO:0000256" key="12">
    <source>
        <dbReference type="ARBA" id="ARBA00023180"/>
    </source>
</evidence>
<dbReference type="Pfam" id="PF00777">
    <property type="entry name" value="Glyco_transf_29"/>
    <property type="match status" value="1"/>
</dbReference>
<keyword evidence="7" id="KW-0735">Signal-anchor</keyword>
<evidence type="ECO:0000256" key="7">
    <source>
        <dbReference type="ARBA" id="ARBA00022968"/>
    </source>
</evidence>
<protein>
    <recommendedName>
        <fullName evidence="14">alpha-N-acetylgalactosaminide alpha-2,6-sialyltransferase</fullName>
        <ecNumber evidence="14">2.4.3.3</ecNumber>
    </recommendedName>
</protein>
<keyword evidence="12" id="KW-0325">Glycoprotein</keyword>
<evidence type="ECO:0000256" key="3">
    <source>
        <dbReference type="ARBA" id="ARBA00006003"/>
    </source>
</evidence>
<accession>A0ABD0W2L7</accession>
<evidence type="ECO:0000256" key="18">
    <source>
        <dbReference type="SAM" id="MobiDB-lite"/>
    </source>
</evidence>
<comment type="catalytic activity">
    <reaction evidence="13">
        <text>a beta-D-galactosyl-(1-&gt;3)-N-acetyl-alpha-D-galactosaminyl derivative + CMP-N-acetyl-beta-neuraminate = a beta-D-galactosyl-(1-&gt;3)-[N-acetyl-alpha-neuraminyl-(2-&gt;6)]-N-acetyl-alpha-D-galactosaminyl derivative + CMP + H(+)</text>
        <dbReference type="Rhea" id="RHEA:11136"/>
        <dbReference type="ChEBI" id="CHEBI:15378"/>
        <dbReference type="ChEBI" id="CHEBI:57812"/>
        <dbReference type="ChEBI" id="CHEBI:60377"/>
        <dbReference type="ChEBI" id="CHEBI:133470"/>
        <dbReference type="ChEBI" id="CHEBI:140764"/>
        <dbReference type="EC" id="2.4.3.3"/>
    </reaction>
    <physiologicalReaction direction="left-to-right" evidence="13">
        <dbReference type="Rhea" id="RHEA:11137"/>
    </physiologicalReaction>
</comment>
<evidence type="ECO:0000256" key="17">
    <source>
        <dbReference type="PIRSR" id="PIRSR005557-2"/>
    </source>
</evidence>
<keyword evidence="11" id="KW-1015">Disulfide bond</keyword>
<evidence type="ECO:0000256" key="2">
    <source>
        <dbReference type="ARBA" id="ARBA00004922"/>
    </source>
</evidence>
<dbReference type="GO" id="GO:0001665">
    <property type="term" value="F:alpha-N-acetylgalactosaminide alpha-2,6-sialyltransferase activity"/>
    <property type="evidence" value="ECO:0007669"/>
    <property type="project" value="UniProtKB-EC"/>
</dbReference>
<comment type="catalytic activity">
    <reaction evidence="15">
        <text>a 3-O-[N-acetyl-alpha-neuraminyl-(2-&gt;3)-beta-D-galactosyl-(1-&gt;3)-N-acetyl-alpha-D-galactosaminyl]-L-threonyl-[protein] + CMP-N-acetyl-beta-neuraminate = a 3-O-{alpha-Neu5Ac-(2-&gt;3)-beta-D-Gal-(1-&gt;3)-[alpha-Neu5Ac-(2-&gt;6)]-alpha-D-GalNAc}-L-threonyl-[protein] + CMP + H(+)</text>
        <dbReference type="Rhea" id="RHEA:81659"/>
        <dbReference type="Rhea" id="RHEA-COMP:14417"/>
        <dbReference type="Rhea" id="RHEA-COMP:16763"/>
        <dbReference type="ChEBI" id="CHEBI:15378"/>
        <dbReference type="ChEBI" id="CHEBI:57812"/>
        <dbReference type="ChEBI" id="CHEBI:60377"/>
        <dbReference type="ChEBI" id="CHEBI:139598"/>
        <dbReference type="ChEBI" id="CHEBI:156398"/>
    </reaction>
    <physiologicalReaction direction="left-to-right" evidence="15">
        <dbReference type="Rhea" id="RHEA:81660"/>
    </physiologicalReaction>
</comment>
<sequence>MRYGWLPGLRTTLKAMGLKRKLWLCFLAVAVLLVIYILSLNVEISVSWNTASGWGYAQEQKRLNYSAGDNTPANGLESLHPGSKPATPLKVQATPTAEVRPSTKPRTTEPPFIGDKYYTEDVLIRTACPDSIHSLMPKTDFGPRYLDRIPVLQWAKHATQDEYRRLSQYAGANGWGNFNYNTLVSTLTVLNTSANWQMFDDWDRRSNGSLCVRCAVVGNGGILKDSKKGREIDQHDYVFRTNGAVIKGFEQDVGSRTSLYTFSTNTLRNSMRSYAGAGYTGPPLSDETRYVFLPDHDRDYLLMKAAATHTPVETGPEKSTKPPTYFGQNVTIEMFKMYHPDFIRYIRNRFLRAHAMQTKYKDIYRPSTGAVMLLAAIHTCDQVNAYGFMTPDYFKFSDHYYDSQYHKVGFYVNHDLKMEMNLWQQLHQAGIIRLYMRQEA</sequence>
<dbReference type="InterPro" id="IPR038578">
    <property type="entry name" value="GT29-like_sf"/>
</dbReference>